<dbReference type="FunFam" id="1.20.1250.20:FF:000095">
    <property type="entry name" value="Alpha-ketoglutarate permease"/>
    <property type="match status" value="1"/>
</dbReference>
<evidence type="ECO:0000256" key="6">
    <source>
        <dbReference type="ARBA" id="ARBA00022692"/>
    </source>
</evidence>
<feature type="domain" description="Major facilitator superfamily (MFS) profile" evidence="13">
    <location>
        <begin position="21"/>
        <end position="427"/>
    </location>
</feature>
<dbReference type="Pfam" id="PF00083">
    <property type="entry name" value="Sugar_tr"/>
    <property type="match status" value="1"/>
</dbReference>
<evidence type="ECO:0000313" key="14">
    <source>
        <dbReference type="EMBL" id="PIT70645.1"/>
    </source>
</evidence>
<dbReference type="InterPro" id="IPR051084">
    <property type="entry name" value="H+-coupled_symporters"/>
</dbReference>
<dbReference type="GO" id="GO:0015293">
    <property type="term" value="F:symporter activity"/>
    <property type="evidence" value="ECO:0007669"/>
    <property type="project" value="UniProtKB-KW"/>
</dbReference>
<feature type="transmembrane region" description="Helical" evidence="12">
    <location>
        <begin position="337"/>
        <end position="360"/>
    </location>
</feature>
<feature type="transmembrane region" description="Helical" evidence="12">
    <location>
        <begin position="159"/>
        <end position="186"/>
    </location>
</feature>
<dbReference type="EMBL" id="NJPP01000004">
    <property type="protein sequence ID" value="PIT70645.1"/>
    <property type="molecule type" value="Genomic_DNA"/>
</dbReference>
<organism evidence="14 15">
    <name type="scientific">Bartonella tribocorum</name>
    <dbReference type="NCBI Taxonomy" id="85701"/>
    <lineage>
        <taxon>Bacteria</taxon>
        <taxon>Pseudomonadati</taxon>
        <taxon>Pseudomonadota</taxon>
        <taxon>Alphaproteobacteria</taxon>
        <taxon>Hyphomicrobiales</taxon>
        <taxon>Bartonellaceae</taxon>
        <taxon>Bartonella</taxon>
    </lineage>
</organism>
<dbReference type="InterPro" id="IPR036259">
    <property type="entry name" value="MFS_trans_sf"/>
</dbReference>
<sequence length="438" mass="48572">MNNQNNQTTLEPHDTRKRIFAIISSASGNLVEWYDFYAYSFASVYFASQFFPEDEDIVTQLLKTAGIFFIGFLMRPIGAWLFGFIADRYGRKRSMLISVFMMCGGSFLIAILPTYKTLGITAAFLLLLVRMFQGLSVGGEYGTAATYMSEVAPKNRRGLFASFQYATTISGQLLASFIIFILAMYLNEDQLKAWGWRIPFVIGGFGAIVSIYLRSLLHETTTIKSRSEQHAGSLKELFRNHKKAFFLVVGFTAGGSLTFYTYTTYMQKYLITTTGFDKQTATTIMTAALFIFVLFQPLLGALADKIGARASLISWSVLSILCTIPVLKMIGNAHNPWIALLIIIGILCVMSFYTSIAGIIKAELFPASIRAIGVGFAFAIGNALFGGSAEYVALGLKNMGYESVFFFYIVGMMIIAFISILLMPDIDKGGYLDKDELH</sequence>
<dbReference type="Pfam" id="PF07690">
    <property type="entry name" value="MFS_1"/>
    <property type="match status" value="1"/>
</dbReference>
<evidence type="ECO:0000256" key="1">
    <source>
        <dbReference type="ARBA" id="ARBA00004429"/>
    </source>
</evidence>
<keyword evidence="3" id="KW-0813">Transport</keyword>
<dbReference type="AlphaFoldDB" id="A0A2M6UWR7"/>
<dbReference type="InterPro" id="IPR011701">
    <property type="entry name" value="MFS"/>
</dbReference>
<comment type="caution">
    <text evidence="14">The sequence shown here is derived from an EMBL/GenBank/DDBJ whole genome shotgun (WGS) entry which is preliminary data.</text>
</comment>
<dbReference type="InterPro" id="IPR020846">
    <property type="entry name" value="MFS_dom"/>
</dbReference>
<dbReference type="InterPro" id="IPR005828">
    <property type="entry name" value="MFS_sugar_transport-like"/>
</dbReference>
<accession>A0A2M6UWR7</accession>
<dbReference type="PANTHER" id="PTHR43528:SF1">
    <property type="entry name" value="ALPHA-KETOGLUTARATE PERMEASE"/>
    <property type="match status" value="1"/>
</dbReference>
<feature type="transmembrane region" description="Helical" evidence="12">
    <location>
        <begin position="283"/>
        <end position="303"/>
    </location>
</feature>
<feature type="transmembrane region" description="Helical" evidence="12">
    <location>
        <begin position="94"/>
        <end position="112"/>
    </location>
</feature>
<evidence type="ECO:0000256" key="7">
    <source>
        <dbReference type="ARBA" id="ARBA00022847"/>
    </source>
</evidence>
<keyword evidence="5" id="KW-0997">Cell inner membrane</keyword>
<feature type="transmembrane region" description="Helical" evidence="12">
    <location>
        <begin position="367"/>
        <end position="385"/>
    </location>
</feature>
<dbReference type="GO" id="GO:0005886">
    <property type="term" value="C:plasma membrane"/>
    <property type="evidence" value="ECO:0007669"/>
    <property type="project" value="UniProtKB-SubCell"/>
</dbReference>
<evidence type="ECO:0000256" key="3">
    <source>
        <dbReference type="ARBA" id="ARBA00022448"/>
    </source>
</evidence>
<gene>
    <name evidence="14" type="ORF">CEV08_02510</name>
</gene>
<evidence type="ECO:0000259" key="13">
    <source>
        <dbReference type="PROSITE" id="PS50850"/>
    </source>
</evidence>
<evidence type="ECO:0000256" key="5">
    <source>
        <dbReference type="ARBA" id="ARBA00022519"/>
    </source>
</evidence>
<dbReference type="PROSITE" id="PS00018">
    <property type="entry name" value="EF_HAND_1"/>
    <property type="match status" value="1"/>
</dbReference>
<comment type="similarity">
    <text evidence="2">Belongs to the major facilitator superfamily. Metabolite:H+ Symporter (MHS) family (TC 2.A.1.6) family.</text>
</comment>
<evidence type="ECO:0000256" key="12">
    <source>
        <dbReference type="SAM" id="Phobius"/>
    </source>
</evidence>
<proteinExistence type="inferred from homology"/>
<dbReference type="CDD" id="cd17367">
    <property type="entry name" value="MFS_KgtP"/>
    <property type="match status" value="1"/>
</dbReference>
<evidence type="ECO:0000256" key="4">
    <source>
        <dbReference type="ARBA" id="ARBA00022475"/>
    </source>
</evidence>
<name>A0A2M6UWR7_9HYPH</name>
<dbReference type="SUPFAM" id="SSF103473">
    <property type="entry name" value="MFS general substrate transporter"/>
    <property type="match status" value="1"/>
</dbReference>
<keyword evidence="4" id="KW-1003">Cell membrane</keyword>
<feature type="transmembrane region" description="Helical" evidence="12">
    <location>
        <begin position="61"/>
        <end position="82"/>
    </location>
</feature>
<protein>
    <recommendedName>
        <fullName evidence="11">Alpha-ketoglutarate permease</fullName>
    </recommendedName>
</protein>
<dbReference type="PROSITE" id="PS50850">
    <property type="entry name" value="MFS"/>
    <property type="match status" value="1"/>
</dbReference>
<evidence type="ECO:0000256" key="2">
    <source>
        <dbReference type="ARBA" id="ARBA00008240"/>
    </source>
</evidence>
<evidence type="ECO:0000256" key="8">
    <source>
        <dbReference type="ARBA" id="ARBA00022989"/>
    </source>
</evidence>
<feature type="transmembrane region" description="Helical" evidence="12">
    <location>
        <begin position="244"/>
        <end position="263"/>
    </location>
</feature>
<reference evidence="14 15" key="1">
    <citation type="submission" date="2017-06" db="EMBL/GenBank/DDBJ databases">
        <title>Draft genome of Bartonella tribocorum C635.</title>
        <authorList>
            <person name="Hadjadj L."/>
            <person name="Jiyipong T."/>
            <person name="Diene S.M."/>
            <person name="Morand S."/>
            <person name="Rolain J.-M."/>
        </authorList>
    </citation>
    <scope>NUCLEOTIDE SEQUENCE [LARGE SCALE GENOMIC DNA]</scope>
    <source>
        <strain evidence="14 15">C635</strain>
    </source>
</reference>
<dbReference type="OrthoDB" id="9783227at2"/>
<dbReference type="InterPro" id="IPR005829">
    <property type="entry name" value="Sugar_transporter_CS"/>
</dbReference>
<feature type="transmembrane region" description="Helical" evidence="12">
    <location>
        <begin position="405"/>
        <end position="424"/>
    </location>
</feature>
<feature type="transmembrane region" description="Helical" evidence="12">
    <location>
        <begin position="310"/>
        <end position="331"/>
    </location>
</feature>
<dbReference type="Gene3D" id="1.20.1250.20">
    <property type="entry name" value="MFS general substrate transporter like domains"/>
    <property type="match status" value="2"/>
</dbReference>
<feature type="transmembrane region" description="Helical" evidence="12">
    <location>
        <begin position="198"/>
        <end position="217"/>
    </location>
</feature>
<dbReference type="PROSITE" id="PS00217">
    <property type="entry name" value="SUGAR_TRANSPORT_2"/>
    <property type="match status" value="1"/>
</dbReference>
<dbReference type="PANTHER" id="PTHR43528">
    <property type="entry name" value="ALPHA-KETOGLUTARATE PERMEASE"/>
    <property type="match status" value="1"/>
</dbReference>
<keyword evidence="6 12" id="KW-0812">Transmembrane</keyword>
<dbReference type="RefSeq" id="WP_100130221.1">
    <property type="nucleotide sequence ID" value="NZ_CADDYJ010000004.1"/>
</dbReference>
<keyword evidence="7" id="KW-0769">Symport</keyword>
<evidence type="ECO:0000256" key="11">
    <source>
        <dbReference type="ARBA" id="ARBA00069296"/>
    </source>
</evidence>
<dbReference type="Proteomes" id="UP000230791">
    <property type="component" value="Unassembled WGS sequence"/>
</dbReference>
<evidence type="ECO:0000313" key="15">
    <source>
        <dbReference type="Proteomes" id="UP000230791"/>
    </source>
</evidence>
<feature type="transmembrane region" description="Helical" evidence="12">
    <location>
        <begin position="118"/>
        <end position="138"/>
    </location>
</feature>
<comment type="subcellular location">
    <subcellularLocation>
        <location evidence="1">Cell inner membrane</location>
        <topology evidence="1">Multi-pass membrane protein</topology>
    </subcellularLocation>
</comment>
<evidence type="ECO:0000256" key="10">
    <source>
        <dbReference type="ARBA" id="ARBA00058957"/>
    </source>
</evidence>
<evidence type="ECO:0000256" key="9">
    <source>
        <dbReference type="ARBA" id="ARBA00023136"/>
    </source>
</evidence>
<keyword evidence="8 12" id="KW-1133">Transmembrane helix</keyword>
<comment type="function">
    <text evidence="10">Uptake of alpha-ketoglutarate across the boundary membrane with the concomitant import of a cation (symport system).</text>
</comment>
<dbReference type="InterPro" id="IPR018247">
    <property type="entry name" value="EF_Hand_1_Ca_BS"/>
</dbReference>
<dbReference type="NCBIfam" id="NF007710">
    <property type="entry name" value="PRK10406.1"/>
    <property type="match status" value="1"/>
</dbReference>
<keyword evidence="9 12" id="KW-0472">Membrane</keyword>